<name>A0ABQ6CPL4_9HYPH</name>
<keyword evidence="3" id="KW-1185">Reference proteome</keyword>
<feature type="compositionally biased region" description="Basic and acidic residues" evidence="1">
    <location>
        <begin position="28"/>
        <end position="55"/>
    </location>
</feature>
<dbReference type="Proteomes" id="UP001156882">
    <property type="component" value="Unassembled WGS sequence"/>
</dbReference>
<accession>A0ABQ6CPL4</accession>
<feature type="compositionally biased region" description="Low complexity" evidence="1">
    <location>
        <begin position="1"/>
        <end position="27"/>
    </location>
</feature>
<dbReference type="EMBL" id="BSPC01000059">
    <property type="protein sequence ID" value="GLS22301.1"/>
    <property type="molecule type" value="Genomic_DNA"/>
</dbReference>
<reference evidence="3" key="1">
    <citation type="journal article" date="2019" name="Int. J. Syst. Evol. Microbiol.">
        <title>The Global Catalogue of Microorganisms (GCM) 10K type strain sequencing project: providing services to taxonomists for standard genome sequencing and annotation.</title>
        <authorList>
            <consortium name="The Broad Institute Genomics Platform"/>
            <consortium name="The Broad Institute Genome Sequencing Center for Infectious Disease"/>
            <person name="Wu L."/>
            <person name="Ma J."/>
        </authorList>
    </citation>
    <scope>NUCLEOTIDE SEQUENCE [LARGE SCALE GENOMIC DNA]</scope>
    <source>
        <strain evidence="3">NBRC 101365</strain>
    </source>
</reference>
<evidence type="ECO:0000256" key="1">
    <source>
        <dbReference type="SAM" id="MobiDB-lite"/>
    </source>
</evidence>
<sequence>MATASAARSADQDRQAQWQAQQQAMQAQRDRDQAARDARNRQIADQEARDRENRIRATMSQPQPGIPAIQPVEIKPKDLDPMGTRNDDDGQPPTASRIPGMNCSGSGDEATCDAR</sequence>
<protein>
    <submittedName>
        <fullName evidence="2">Uncharacterized protein</fullName>
    </submittedName>
</protein>
<organism evidence="2 3">
    <name type="scientific">Labrys miyagiensis</name>
    <dbReference type="NCBI Taxonomy" id="346912"/>
    <lineage>
        <taxon>Bacteria</taxon>
        <taxon>Pseudomonadati</taxon>
        <taxon>Pseudomonadota</taxon>
        <taxon>Alphaproteobacteria</taxon>
        <taxon>Hyphomicrobiales</taxon>
        <taxon>Xanthobacteraceae</taxon>
        <taxon>Labrys</taxon>
    </lineage>
</organism>
<gene>
    <name evidence="2" type="ORF">GCM10007874_53190</name>
</gene>
<evidence type="ECO:0000313" key="2">
    <source>
        <dbReference type="EMBL" id="GLS22301.1"/>
    </source>
</evidence>
<comment type="caution">
    <text evidence="2">The sequence shown here is derived from an EMBL/GenBank/DDBJ whole genome shotgun (WGS) entry which is preliminary data.</text>
</comment>
<feature type="compositionally biased region" description="Basic and acidic residues" evidence="1">
    <location>
        <begin position="74"/>
        <end position="88"/>
    </location>
</feature>
<feature type="region of interest" description="Disordered" evidence="1">
    <location>
        <begin position="1"/>
        <end position="115"/>
    </location>
</feature>
<evidence type="ECO:0000313" key="3">
    <source>
        <dbReference type="Proteomes" id="UP001156882"/>
    </source>
</evidence>
<proteinExistence type="predicted"/>